<evidence type="ECO:0000256" key="7">
    <source>
        <dbReference type="ARBA" id="ARBA00023136"/>
    </source>
</evidence>
<dbReference type="PANTHER" id="PTHR24026">
    <property type="entry name" value="FAT ATYPICAL CADHERIN-RELATED"/>
    <property type="match status" value="1"/>
</dbReference>
<keyword evidence="4" id="KW-0677">Repeat</keyword>
<evidence type="ECO:0000256" key="5">
    <source>
        <dbReference type="ARBA" id="ARBA00022837"/>
    </source>
</evidence>
<dbReference type="PROSITE" id="PS50268">
    <property type="entry name" value="CADHERIN_2"/>
    <property type="match status" value="6"/>
</dbReference>
<dbReference type="EMBL" id="JBJQND010000005">
    <property type="protein sequence ID" value="KAL3877420.1"/>
    <property type="molecule type" value="Genomic_DNA"/>
</dbReference>
<dbReference type="InterPro" id="IPR020894">
    <property type="entry name" value="Cadherin_CS"/>
</dbReference>
<gene>
    <name evidence="11" type="ORF">ACJMK2_035126</name>
</gene>
<dbReference type="FunFam" id="2.60.40.60:FF:000104">
    <property type="entry name" value="cadherin-23 isoform X1"/>
    <property type="match status" value="1"/>
</dbReference>
<evidence type="ECO:0000256" key="3">
    <source>
        <dbReference type="ARBA" id="ARBA00022729"/>
    </source>
</evidence>
<organism evidence="11 12">
    <name type="scientific">Sinanodonta woodiana</name>
    <name type="common">Chinese pond mussel</name>
    <name type="synonym">Anodonta woodiana</name>
    <dbReference type="NCBI Taxonomy" id="1069815"/>
    <lineage>
        <taxon>Eukaryota</taxon>
        <taxon>Metazoa</taxon>
        <taxon>Spiralia</taxon>
        <taxon>Lophotrochozoa</taxon>
        <taxon>Mollusca</taxon>
        <taxon>Bivalvia</taxon>
        <taxon>Autobranchia</taxon>
        <taxon>Heteroconchia</taxon>
        <taxon>Palaeoheterodonta</taxon>
        <taxon>Unionida</taxon>
        <taxon>Unionoidea</taxon>
        <taxon>Unionidae</taxon>
        <taxon>Unioninae</taxon>
        <taxon>Sinanodonta</taxon>
    </lineage>
</organism>
<keyword evidence="6 9" id="KW-1133">Transmembrane helix</keyword>
<dbReference type="SUPFAM" id="SSF49313">
    <property type="entry name" value="Cadherin-like"/>
    <property type="match status" value="6"/>
</dbReference>
<keyword evidence="7 9" id="KW-0472">Membrane</keyword>
<evidence type="ECO:0000313" key="12">
    <source>
        <dbReference type="Proteomes" id="UP001634394"/>
    </source>
</evidence>
<name>A0ABD3WXX5_SINWO</name>
<feature type="non-terminal residue" evidence="11">
    <location>
        <position position="1"/>
    </location>
</feature>
<dbReference type="Gene3D" id="2.60.40.60">
    <property type="entry name" value="Cadherins"/>
    <property type="match status" value="6"/>
</dbReference>
<dbReference type="PROSITE" id="PS00232">
    <property type="entry name" value="CADHERIN_1"/>
    <property type="match status" value="1"/>
</dbReference>
<sequence>INCSHDGIGCDLCSRLFTIDSSTGDITVTGNLDWEMKEVLDIYGTCNIEVEATEIEKPNATQHGNITSKTNVTVTIQDGNNHAPRFANKSYNASVQEKADANTPIILDGGATGIEVSDTDQGLNSRFNVTLKCENATDCETFAVSPSVHILGKGTLTIRVKNSSLLDYEERQIITITVIATEEFNASHTDTATVLIKIENVNEYPPEFKNYSYEAWIPEGAVNGTPVINITATDNDTGTFDKVSYSLSGGSNLFSVNNETGQVFTNCQPEQLDREKMSNIYLTIIAKDGGGKMNQAQIVVHLDDVNDNPPIFQQEIYTAYLDENSTKYTNTTLLTVKATDADENGSNNSKVVYTIGNTTWDSNFTINEITGEIRLVSEIDYETLDDSLHGVINLTIVAFDKGNPANSSSVLVMIHVQDINDNEPLFNRTIYFASIKENATSGTFVGMVTATDADKTERNKKMSYAIEAGGFDNFRVNSTTGNVTVHVGARFDRDNINLYNLTIIAIDQGSNSFTATTTMSVNITDVNNKPPKFNEIDYSFSTPENSTVGCSLRSCIATDPDENHQLNYSISNIKGWDNNGRDVNQSDTKIYVRIDKTNGTLYVNSNLDRETVAKLEMTIFVTDDYAVENTPQNATTTVVITVLDSDDSPPQFTLKRDFRVGMKRNMEPDKEILELKSYVTDNDTAENGIEKWIFQNVSFDITSELKNKLNGLTRFPRCDYPICVTRNGTIVNNMYYTQDMSGFFNVTVLVKDDAGNDTAYILIFLIADSQVLKMTIYGIRTNIALIKDDILSDCSNVTGLLFVYDSIADHKNDDGSVDTLKTDLFFHIQDHKNNKVLSAEDAKRLLDEYADKLYYARMRYNIVSIESSLKSGNAEDPSSKTIYVLAAVIGLLALVVLIVGYMFFSSSNRYKRKLRAAMPPEKEIIVKKKDEFITPGSNLYAYKENPLLNTDYAPPVYQEIDATSHNSLDTNDVDDAKLSPRYEVEEREVTLDMYGDDTYVSKSAEDALEAALREHDNQKQAAFQKLEKSRAGHSENEDGKEQMVTGFVNNAYHHDLDLETSDI</sequence>
<protein>
    <recommendedName>
        <fullName evidence="10">Cadherin domain-containing protein</fullName>
    </recommendedName>
</protein>
<feature type="domain" description="Cadherin" evidence="10">
    <location>
        <begin position="534"/>
        <end position="652"/>
    </location>
</feature>
<keyword evidence="12" id="KW-1185">Reference proteome</keyword>
<dbReference type="InterPro" id="IPR002126">
    <property type="entry name" value="Cadherin-like_dom"/>
</dbReference>
<dbReference type="InterPro" id="IPR015919">
    <property type="entry name" value="Cadherin-like_sf"/>
</dbReference>
<reference evidence="11 12" key="1">
    <citation type="submission" date="2024-11" db="EMBL/GenBank/DDBJ databases">
        <title>Chromosome-level genome assembly of the freshwater bivalve Anodonta woodiana.</title>
        <authorList>
            <person name="Chen X."/>
        </authorList>
    </citation>
    <scope>NUCLEOTIDE SEQUENCE [LARGE SCALE GENOMIC DNA]</scope>
    <source>
        <strain evidence="11">MN2024</strain>
        <tissue evidence="11">Gills</tissue>
    </source>
</reference>
<dbReference type="AlphaFoldDB" id="A0ABD3WXX5"/>
<comment type="subcellular location">
    <subcellularLocation>
        <location evidence="1">Membrane</location>
    </subcellularLocation>
</comment>
<feature type="domain" description="Cadherin" evidence="10">
    <location>
        <begin position="87"/>
        <end position="208"/>
    </location>
</feature>
<accession>A0ABD3WXX5</accession>
<keyword evidence="3" id="KW-0732">Signal</keyword>
<feature type="domain" description="Cadherin" evidence="10">
    <location>
        <begin position="17"/>
        <end position="86"/>
    </location>
</feature>
<dbReference type="Pfam" id="PF00028">
    <property type="entry name" value="Cadherin"/>
    <property type="match status" value="4"/>
</dbReference>
<comment type="caution">
    <text evidence="11">The sequence shown here is derived from an EMBL/GenBank/DDBJ whole genome shotgun (WGS) entry which is preliminary data.</text>
</comment>
<dbReference type="CDD" id="cd11304">
    <property type="entry name" value="Cadherin_repeat"/>
    <property type="match status" value="6"/>
</dbReference>
<dbReference type="PANTHER" id="PTHR24026:SF133">
    <property type="entry name" value="CADHERIN-RELATED FAMILY MEMBER 2"/>
    <property type="match status" value="1"/>
</dbReference>
<feature type="domain" description="Cadherin" evidence="10">
    <location>
        <begin position="313"/>
        <end position="426"/>
    </location>
</feature>
<evidence type="ECO:0000313" key="11">
    <source>
        <dbReference type="EMBL" id="KAL3877420.1"/>
    </source>
</evidence>
<dbReference type="FunFam" id="2.60.40.60:FF:000020">
    <property type="entry name" value="Dachsous cadherin-related 1b"/>
    <property type="match status" value="2"/>
</dbReference>
<evidence type="ECO:0000256" key="2">
    <source>
        <dbReference type="ARBA" id="ARBA00022692"/>
    </source>
</evidence>
<feature type="domain" description="Cadherin" evidence="10">
    <location>
        <begin position="427"/>
        <end position="533"/>
    </location>
</feature>
<keyword evidence="5 8" id="KW-0106">Calcium</keyword>
<evidence type="ECO:0000256" key="8">
    <source>
        <dbReference type="PROSITE-ProRule" id="PRU00043"/>
    </source>
</evidence>
<evidence type="ECO:0000256" key="1">
    <source>
        <dbReference type="ARBA" id="ARBA00004370"/>
    </source>
</evidence>
<feature type="domain" description="Cadherin" evidence="10">
    <location>
        <begin position="209"/>
        <end position="312"/>
    </location>
</feature>
<dbReference type="GO" id="GO:0005509">
    <property type="term" value="F:calcium ion binding"/>
    <property type="evidence" value="ECO:0007669"/>
    <property type="project" value="UniProtKB-UniRule"/>
</dbReference>
<keyword evidence="2 9" id="KW-0812">Transmembrane</keyword>
<evidence type="ECO:0000259" key="10">
    <source>
        <dbReference type="PROSITE" id="PS50268"/>
    </source>
</evidence>
<feature type="transmembrane region" description="Helical" evidence="9">
    <location>
        <begin position="882"/>
        <end position="904"/>
    </location>
</feature>
<dbReference type="Proteomes" id="UP001634394">
    <property type="component" value="Unassembled WGS sequence"/>
</dbReference>
<evidence type="ECO:0000256" key="9">
    <source>
        <dbReference type="SAM" id="Phobius"/>
    </source>
</evidence>
<evidence type="ECO:0000256" key="6">
    <source>
        <dbReference type="ARBA" id="ARBA00022989"/>
    </source>
</evidence>
<dbReference type="SMART" id="SM00112">
    <property type="entry name" value="CA"/>
    <property type="match status" value="6"/>
</dbReference>
<dbReference type="PRINTS" id="PR00205">
    <property type="entry name" value="CADHERIN"/>
</dbReference>
<evidence type="ECO:0000256" key="4">
    <source>
        <dbReference type="ARBA" id="ARBA00022737"/>
    </source>
</evidence>
<proteinExistence type="predicted"/>
<dbReference type="GO" id="GO:0016020">
    <property type="term" value="C:membrane"/>
    <property type="evidence" value="ECO:0007669"/>
    <property type="project" value="UniProtKB-SubCell"/>
</dbReference>